<dbReference type="Pfam" id="PF00571">
    <property type="entry name" value="CBS"/>
    <property type="match status" value="1"/>
</dbReference>
<dbReference type="InterPro" id="IPR046342">
    <property type="entry name" value="CBS_dom_sf"/>
</dbReference>
<evidence type="ECO:0000256" key="1">
    <source>
        <dbReference type="ARBA" id="ARBA00004651"/>
    </source>
</evidence>
<proteinExistence type="inferred from homology"/>
<evidence type="ECO:0000313" key="19">
    <source>
        <dbReference type="EMBL" id="BAY56934.1"/>
    </source>
</evidence>
<evidence type="ECO:0000259" key="18">
    <source>
        <dbReference type="PROSITE" id="PS51371"/>
    </source>
</evidence>
<evidence type="ECO:0000256" key="17">
    <source>
        <dbReference type="PROSITE-ProRule" id="PRU00703"/>
    </source>
</evidence>
<dbReference type="GO" id="GO:0006508">
    <property type="term" value="P:proteolysis"/>
    <property type="evidence" value="ECO:0007669"/>
    <property type="project" value="UniProtKB-KW"/>
</dbReference>
<dbReference type="InterPro" id="IPR008915">
    <property type="entry name" value="Peptidase_M50"/>
</dbReference>
<evidence type="ECO:0000256" key="5">
    <source>
        <dbReference type="ARBA" id="ARBA00022692"/>
    </source>
</evidence>
<dbReference type="SUPFAM" id="SSF54631">
    <property type="entry name" value="CBS-domain pair"/>
    <property type="match status" value="1"/>
</dbReference>
<dbReference type="PIRSF" id="PIRSF006404">
    <property type="entry name" value="UCP006404_Pept_M50_CBS"/>
    <property type="match status" value="1"/>
</dbReference>
<keyword evidence="10 14" id="KW-1133">Transmembrane helix</keyword>
<protein>
    <recommendedName>
        <fullName evidence="14">Zinc metalloprotease</fullName>
    </recommendedName>
</protein>
<keyword evidence="6 14" id="KW-0479">Metal-binding</keyword>
<evidence type="ECO:0000256" key="14">
    <source>
        <dbReference type="PIRNR" id="PIRNR006404"/>
    </source>
</evidence>
<dbReference type="InterPro" id="IPR000644">
    <property type="entry name" value="CBS_dom"/>
</dbReference>
<dbReference type="Pfam" id="PF02163">
    <property type="entry name" value="Peptidase_M50"/>
    <property type="match status" value="2"/>
</dbReference>
<gene>
    <name evidence="19" type="ORF">NIES2135_37960</name>
</gene>
<evidence type="ECO:0000256" key="12">
    <source>
        <dbReference type="ARBA" id="ARBA00023122"/>
    </source>
</evidence>
<dbReference type="PANTHER" id="PTHR39188">
    <property type="entry name" value="MEMBRANE-ASSOCIATED ZINC METALLOPROTEASE M50B"/>
    <property type="match status" value="1"/>
</dbReference>
<keyword evidence="3 14" id="KW-1003">Cell membrane</keyword>
<dbReference type="PANTHER" id="PTHR39188:SF3">
    <property type="entry name" value="STAGE IV SPORULATION PROTEIN FB"/>
    <property type="match status" value="1"/>
</dbReference>
<feature type="binding site" evidence="16">
    <location>
        <position position="69"/>
    </location>
    <ligand>
        <name>Zn(2+)</name>
        <dbReference type="ChEBI" id="CHEBI:29105"/>
        <note>catalytic</note>
    </ligand>
</feature>
<evidence type="ECO:0000256" key="11">
    <source>
        <dbReference type="ARBA" id="ARBA00023049"/>
    </source>
</evidence>
<reference evidence="19 20" key="1">
    <citation type="submission" date="2017-06" db="EMBL/GenBank/DDBJ databases">
        <title>Genome sequencing of cyanobaciteial culture collection at National Institute for Environmental Studies (NIES).</title>
        <authorList>
            <person name="Hirose Y."/>
            <person name="Shimura Y."/>
            <person name="Fujisawa T."/>
            <person name="Nakamura Y."/>
            <person name="Kawachi M."/>
        </authorList>
    </citation>
    <scope>NUCLEOTIDE SEQUENCE [LARGE SCALE GENOMIC DNA]</scope>
    <source>
        <strain evidence="19 20">NIES-2135</strain>
    </source>
</reference>
<feature type="binding site" evidence="16">
    <location>
        <position position="161"/>
    </location>
    <ligand>
        <name>Zn(2+)</name>
        <dbReference type="ChEBI" id="CHEBI:29105"/>
        <note>catalytic</note>
    </ligand>
</feature>
<evidence type="ECO:0000256" key="2">
    <source>
        <dbReference type="ARBA" id="ARBA00007931"/>
    </source>
</evidence>
<feature type="active site" evidence="15">
    <location>
        <position position="66"/>
    </location>
</feature>
<dbReference type="PROSITE" id="PS51371">
    <property type="entry name" value="CBS"/>
    <property type="match status" value="1"/>
</dbReference>
<keyword evidence="12 17" id="KW-0129">CBS domain</keyword>
<dbReference type="InterPro" id="IPR016483">
    <property type="entry name" value="UCP006404_Pept_M50_CBS"/>
</dbReference>
<evidence type="ECO:0000256" key="16">
    <source>
        <dbReference type="PIRSR" id="PIRSR006404-2"/>
    </source>
</evidence>
<evidence type="ECO:0000256" key="7">
    <source>
        <dbReference type="ARBA" id="ARBA00022737"/>
    </source>
</evidence>
<feature type="domain" description="CBS" evidence="18">
    <location>
        <begin position="312"/>
        <end position="371"/>
    </location>
</feature>
<evidence type="ECO:0000256" key="9">
    <source>
        <dbReference type="ARBA" id="ARBA00022833"/>
    </source>
</evidence>
<evidence type="ECO:0000256" key="15">
    <source>
        <dbReference type="PIRSR" id="PIRSR006404-1"/>
    </source>
</evidence>
<feature type="transmembrane region" description="Helical" evidence="14">
    <location>
        <begin position="104"/>
        <end position="127"/>
    </location>
</feature>
<dbReference type="AlphaFoldDB" id="A0A1Z4JJM3"/>
<comment type="subcellular location">
    <subcellularLocation>
        <location evidence="1 14">Cell membrane</location>
        <topology evidence="1 14">Multi-pass membrane protein</topology>
    </subcellularLocation>
</comment>
<feature type="transmembrane region" description="Helical" evidence="14">
    <location>
        <begin position="12"/>
        <end position="33"/>
    </location>
</feature>
<keyword evidence="7" id="KW-0677">Repeat</keyword>
<name>A0A1Z4JJM3_LEPBY</name>
<comment type="cofactor">
    <cofactor evidence="14 16">
        <name>Zn(2+)</name>
        <dbReference type="ChEBI" id="CHEBI:29105"/>
    </cofactor>
    <text evidence="14 16">Binds 1 zinc ion per subunit.</text>
</comment>
<evidence type="ECO:0000256" key="3">
    <source>
        <dbReference type="ARBA" id="ARBA00022475"/>
    </source>
</evidence>
<keyword evidence="11 14" id="KW-0482">Metalloprotease</keyword>
<organism evidence="19 20">
    <name type="scientific">Leptolyngbya boryana NIES-2135</name>
    <dbReference type="NCBI Taxonomy" id="1973484"/>
    <lineage>
        <taxon>Bacteria</taxon>
        <taxon>Bacillati</taxon>
        <taxon>Cyanobacteriota</taxon>
        <taxon>Cyanophyceae</taxon>
        <taxon>Leptolyngbyales</taxon>
        <taxon>Leptolyngbyaceae</taxon>
        <taxon>Leptolyngbya group</taxon>
        <taxon>Leptolyngbya</taxon>
    </lineage>
</organism>
<evidence type="ECO:0000256" key="8">
    <source>
        <dbReference type="ARBA" id="ARBA00022801"/>
    </source>
</evidence>
<accession>A0A1Z4JJM3</accession>
<dbReference type="Proteomes" id="UP000217895">
    <property type="component" value="Chromosome"/>
</dbReference>
<keyword evidence="4 14" id="KW-0645">Protease</keyword>
<keyword evidence="9 14" id="KW-0862">Zinc</keyword>
<keyword evidence="5 14" id="KW-0812">Transmembrane</keyword>
<dbReference type="CDD" id="cd06164">
    <property type="entry name" value="S2P-M50_SpoIVFB_CBS"/>
    <property type="match status" value="1"/>
</dbReference>
<dbReference type="CDD" id="cd04639">
    <property type="entry name" value="CBS_pair_peptidase_M50"/>
    <property type="match status" value="1"/>
</dbReference>
<feature type="transmembrane region" description="Helical" evidence="14">
    <location>
        <begin position="190"/>
        <end position="222"/>
    </location>
</feature>
<feature type="transmembrane region" description="Helical" evidence="14">
    <location>
        <begin position="45"/>
        <end position="64"/>
    </location>
</feature>
<dbReference type="Gene3D" id="3.10.580.10">
    <property type="entry name" value="CBS-domain"/>
    <property type="match status" value="1"/>
</dbReference>
<evidence type="ECO:0000256" key="10">
    <source>
        <dbReference type="ARBA" id="ARBA00022989"/>
    </source>
</evidence>
<dbReference type="SMART" id="SM00116">
    <property type="entry name" value="CBS"/>
    <property type="match status" value="2"/>
</dbReference>
<evidence type="ECO:0000256" key="4">
    <source>
        <dbReference type="ARBA" id="ARBA00022670"/>
    </source>
</evidence>
<feature type="binding site" evidence="16">
    <location>
        <position position="65"/>
    </location>
    <ligand>
        <name>Zn(2+)</name>
        <dbReference type="ChEBI" id="CHEBI:29105"/>
        <note>catalytic</note>
    </ligand>
</feature>
<sequence>MNNIRVGSLFGIPFYVNPSWFLVLGLVTFSYGSGLAAQFPNLPSGLSWGLGLLTALLLFGSVLAHELGHSFVALKQGVGVKSITLFLFGGLASLDKESQTPAEAFQVAIAGPLVSLLLAGLATLLAVGTGISGAPAAILGVLVSVNLALALFNLIPGLPLDGGNILKALVWKVTGNPYKGMKVAGRVGQLIGWLAIASGLLPLVVFGGGVNFWNILIGWFLLQNASQAAQYGVVLDRLAGLTASDAVSTNSPVVAASSTLREFADQRILDQRVWQKFLVTNAEGQLLGTLSIEDLKAIPSDLWSETLVQTLVKPLDPSLMVQSDRPLSEVVTLLEERKLTALSVVQENNVLVGLLEKTAIVNLLQNRVQAAPA</sequence>
<evidence type="ECO:0000313" key="20">
    <source>
        <dbReference type="Proteomes" id="UP000217895"/>
    </source>
</evidence>
<dbReference type="GO" id="GO:0005886">
    <property type="term" value="C:plasma membrane"/>
    <property type="evidence" value="ECO:0007669"/>
    <property type="project" value="UniProtKB-SubCell"/>
</dbReference>
<dbReference type="GO" id="GO:0008237">
    <property type="term" value="F:metallopeptidase activity"/>
    <property type="evidence" value="ECO:0007669"/>
    <property type="project" value="UniProtKB-UniRule"/>
</dbReference>
<evidence type="ECO:0000256" key="6">
    <source>
        <dbReference type="ARBA" id="ARBA00022723"/>
    </source>
</evidence>
<feature type="transmembrane region" description="Helical" evidence="14">
    <location>
        <begin position="134"/>
        <end position="155"/>
    </location>
</feature>
<evidence type="ECO:0000256" key="13">
    <source>
        <dbReference type="ARBA" id="ARBA00023136"/>
    </source>
</evidence>
<comment type="similarity">
    <text evidence="2 14">Belongs to the peptidase M50B family.</text>
</comment>
<keyword evidence="13 14" id="KW-0472">Membrane</keyword>
<keyword evidence="8 14" id="KW-0378">Hydrolase</keyword>
<keyword evidence="20" id="KW-1185">Reference proteome</keyword>
<dbReference type="GO" id="GO:0046872">
    <property type="term" value="F:metal ion binding"/>
    <property type="evidence" value="ECO:0007669"/>
    <property type="project" value="UniProtKB-UniRule"/>
</dbReference>
<dbReference type="EMBL" id="AP018203">
    <property type="protein sequence ID" value="BAY56934.1"/>
    <property type="molecule type" value="Genomic_DNA"/>
</dbReference>
<feature type="transmembrane region" description="Helical" evidence="14">
    <location>
        <begin position="71"/>
        <end position="92"/>
    </location>
</feature>